<feature type="domain" description="Amine oxidase" evidence="3">
    <location>
        <begin position="12"/>
        <end position="433"/>
    </location>
</feature>
<dbReference type="Proteomes" id="UP000705983">
    <property type="component" value="Unassembled WGS sequence"/>
</dbReference>
<dbReference type="SUPFAM" id="SSF51905">
    <property type="entry name" value="FAD/NAD(P)-binding domain"/>
    <property type="match status" value="1"/>
</dbReference>
<evidence type="ECO:0000256" key="1">
    <source>
        <dbReference type="ARBA" id="ARBA00001974"/>
    </source>
</evidence>
<dbReference type="Gene3D" id="1.10.405.10">
    <property type="entry name" value="Guanine Nucleotide Dissociation Inhibitor, domain 1"/>
    <property type="match status" value="1"/>
</dbReference>
<accession>A0ABS2TG68</accession>
<evidence type="ECO:0000313" key="4">
    <source>
        <dbReference type="EMBL" id="MBM9433108.1"/>
    </source>
</evidence>
<proteinExistence type="predicted"/>
<evidence type="ECO:0000313" key="5">
    <source>
        <dbReference type="Proteomes" id="UP000705983"/>
    </source>
</evidence>
<dbReference type="InterPro" id="IPR001613">
    <property type="entry name" value="Flavin_amine_oxidase"/>
</dbReference>
<comment type="cofactor">
    <cofactor evidence="1">
        <name>FAD</name>
        <dbReference type="ChEBI" id="CHEBI:57692"/>
    </cofactor>
</comment>
<dbReference type="Gene3D" id="3.90.660.10">
    <property type="match status" value="1"/>
</dbReference>
<dbReference type="EMBL" id="JAFFJS010000002">
    <property type="protein sequence ID" value="MBM9433108.1"/>
    <property type="molecule type" value="Genomic_DNA"/>
</dbReference>
<reference evidence="5" key="1">
    <citation type="submission" date="2021-02" db="EMBL/GenBank/DDBJ databases">
        <title>Leucobacter sp. CX169.</title>
        <authorList>
            <person name="Cheng Y."/>
        </authorList>
    </citation>
    <scope>NUCLEOTIDE SEQUENCE [LARGE SCALE GENOMIC DNA]</scope>
    <source>
        <strain evidence="5">JY899</strain>
    </source>
</reference>
<dbReference type="InterPro" id="IPR050281">
    <property type="entry name" value="Flavin_monoamine_oxidase"/>
</dbReference>
<evidence type="ECO:0000259" key="3">
    <source>
        <dbReference type="Pfam" id="PF01593"/>
    </source>
</evidence>
<sequence length="440" mass="48915">MGWKVGIVGAGFAGLIAARELERLGHEVEIFEARDRIGGRTWTTTENSLDYPLEMGGTWVHWMQPYVWAEMQRYEAEMIVSPFVDKAYWFVNNEVRTGTEEELDGKLGEIQAKVFEGSREFFPFPHDPDFVLRDPDIPEEVKERYRAADETPVLAGLDGFSDEERALADSYWRAGYQGSSEKASSLMAKHWAALSDHRLSLLDDQTLRYKLKDGMKGIYEKIAADVHGPIHLSTPIDAVVHHDKGATLTLSHGTTREFDAVVVTIPAGALGNVSFSPGLPTDVQKIVDSKWGCTGFKIWIKVEGHKNVFAYGDAGHPIAMIRSEYFLDDGTTIMVGFGPDHTELDGEDVAEVNRIVKEWDPELEVVGSTWHNWQEDEWSGQTWTTPALGQFAAAKPHDLGASRLVLAGSDWAAGWNSFVDGAIETGYRAANKINSLARKA</sequence>
<dbReference type="InterPro" id="IPR002937">
    <property type="entry name" value="Amino_oxidase"/>
</dbReference>
<keyword evidence="5" id="KW-1185">Reference proteome</keyword>
<keyword evidence="2" id="KW-0560">Oxidoreductase</keyword>
<gene>
    <name evidence="4" type="ORF">JVW63_05270</name>
</gene>
<organism evidence="4 5">
    <name type="scientific">Flaviflexus equikiangi</name>
    <dbReference type="NCBI Taxonomy" id="2758573"/>
    <lineage>
        <taxon>Bacteria</taxon>
        <taxon>Bacillati</taxon>
        <taxon>Actinomycetota</taxon>
        <taxon>Actinomycetes</taxon>
        <taxon>Actinomycetales</taxon>
        <taxon>Actinomycetaceae</taxon>
        <taxon>Flaviflexus</taxon>
    </lineage>
</organism>
<protein>
    <submittedName>
        <fullName evidence="4">FAD-dependent oxidoreductase</fullName>
    </submittedName>
</protein>
<dbReference type="RefSeq" id="WP_182170645.1">
    <property type="nucleotide sequence ID" value="NZ_CP059676.1"/>
</dbReference>
<dbReference type="PANTHER" id="PTHR10742">
    <property type="entry name" value="FLAVIN MONOAMINE OXIDASE"/>
    <property type="match status" value="1"/>
</dbReference>
<evidence type="ECO:0000256" key="2">
    <source>
        <dbReference type="ARBA" id="ARBA00023002"/>
    </source>
</evidence>
<dbReference type="InterPro" id="IPR036188">
    <property type="entry name" value="FAD/NAD-bd_sf"/>
</dbReference>
<dbReference type="Gene3D" id="3.50.50.60">
    <property type="entry name" value="FAD/NAD(P)-binding domain"/>
    <property type="match status" value="1"/>
</dbReference>
<name>A0ABS2TG68_9ACTO</name>
<dbReference type="PRINTS" id="PR00757">
    <property type="entry name" value="AMINEOXDASEF"/>
</dbReference>
<dbReference type="PANTHER" id="PTHR10742:SF410">
    <property type="entry name" value="LYSINE-SPECIFIC HISTONE DEMETHYLASE 2"/>
    <property type="match status" value="1"/>
</dbReference>
<comment type="caution">
    <text evidence="4">The sequence shown here is derived from an EMBL/GenBank/DDBJ whole genome shotgun (WGS) entry which is preliminary data.</text>
</comment>
<dbReference type="Pfam" id="PF01593">
    <property type="entry name" value="Amino_oxidase"/>
    <property type="match status" value="1"/>
</dbReference>